<dbReference type="InterPro" id="IPR059179">
    <property type="entry name" value="MLKL-like_MCAfunc"/>
</dbReference>
<dbReference type="Pfam" id="PF00069">
    <property type="entry name" value="Pkinase"/>
    <property type="match status" value="1"/>
</dbReference>
<dbReference type="InterPro" id="IPR017441">
    <property type="entry name" value="Protein_kinase_ATP_BS"/>
</dbReference>
<evidence type="ECO:0000259" key="7">
    <source>
        <dbReference type="PROSITE" id="PS50011"/>
    </source>
</evidence>
<name>A0A0A8ZBG1_ARUDO</name>
<dbReference type="Gene3D" id="3.30.200.20">
    <property type="entry name" value="Phosphorylase Kinase, domain 1"/>
    <property type="match status" value="1"/>
</dbReference>
<keyword evidence="3" id="KW-0418">Kinase</keyword>
<evidence type="ECO:0000256" key="3">
    <source>
        <dbReference type="ARBA" id="ARBA00022777"/>
    </source>
</evidence>
<keyword evidence="2 5" id="KW-0547">Nucleotide-binding</keyword>
<dbReference type="InterPro" id="IPR045766">
    <property type="entry name" value="MCAfunc"/>
</dbReference>
<reference evidence="8" key="1">
    <citation type="submission" date="2014-09" db="EMBL/GenBank/DDBJ databases">
        <authorList>
            <person name="Magalhaes I.L.F."/>
            <person name="Oliveira U."/>
            <person name="Santos F.R."/>
            <person name="Vidigal T.H.D.A."/>
            <person name="Brescovit A.D."/>
            <person name="Santos A.J."/>
        </authorList>
    </citation>
    <scope>NUCLEOTIDE SEQUENCE</scope>
    <source>
        <tissue evidence="8">Shoot tissue taken approximately 20 cm above the soil surface</tissue>
    </source>
</reference>
<dbReference type="SUPFAM" id="SSF56112">
    <property type="entry name" value="Protein kinase-like (PK-like)"/>
    <property type="match status" value="1"/>
</dbReference>
<dbReference type="GO" id="GO:0005524">
    <property type="term" value="F:ATP binding"/>
    <property type="evidence" value="ECO:0007669"/>
    <property type="project" value="UniProtKB-UniRule"/>
</dbReference>
<dbReference type="PROSITE" id="PS00108">
    <property type="entry name" value="PROTEIN_KINASE_ST"/>
    <property type="match status" value="1"/>
</dbReference>
<feature type="binding site" evidence="5">
    <location>
        <position position="204"/>
    </location>
    <ligand>
        <name>ATP</name>
        <dbReference type="ChEBI" id="CHEBI:30616"/>
    </ligand>
</feature>
<dbReference type="Gene3D" id="1.10.510.10">
    <property type="entry name" value="Transferase(Phosphotransferase) domain 1"/>
    <property type="match status" value="1"/>
</dbReference>
<dbReference type="InterPro" id="IPR011009">
    <property type="entry name" value="Kinase-like_dom_sf"/>
</dbReference>
<dbReference type="PROSITE" id="PS50011">
    <property type="entry name" value="PROTEIN_KINASE_DOM"/>
    <property type="match status" value="1"/>
</dbReference>
<dbReference type="InterPro" id="IPR008271">
    <property type="entry name" value="Ser/Thr_kinase_AS"/>
</dbReference>
<dbReference type="Gene3D" id="1.20.930.20">
    <property type="entry name" value="Adaptor protein Cbl, N-terminal domain"/>
    <property type="match status" value="1"/>
</dbReference>
<comment type="similarity">
    <text evidence="6">Belongs to the protein kinase superfamily.</text>
</comment>
<dbReference type="CDD" id="cd21037">
    <property type="entry name" value="MLKL_NTD"/>
    <property type="match status" value="1"/>
</dbReference>
<dbReference type="GO" id="GO:0007166">
    <property type="term" value="P:cell surface receptor signaling pathway"/>
    <property type="evidence" value="ECO:0007669"/>
    <property type="project" value="InterPro"/>
</dbReference>
<organism evidence="8">
    <name type="scientific">Arundo donax</name>
    <name type="common">Giant reed</name>
    <name type="synonym">Donax arundinaceus</name>
    <dbReference type="NCBI Taxonomy" id="35708"/>
    <lineage>
        <taxon>Eukaryota</taxon>
        <taxon>Viridiplantae</taxon>
        <taxon>Streptophyta</taxon>
        <taxon>Embryophyta</taxon>
        <taxon>Tracheophyta</taxon>
        <taxon>Spermatophyta</taxon>
        <taxon>Magnoliopsida</taxon>
        <taxon>Liliopsida</taxon>
        <taxon>Poales</taxon>
        <taxon>Poaceae</taxon>
        <taxon>PACMAD clade</taxon>
        <taxon>Arundinoideae</taxon>
        <taxon>Arundineae</taxon>
        <taxon>Arundo</taxon>
    </lineage>
</organism>
<reference evidence="8" key="2">
    <citation type="journal article" date="2015" name="Data Brief">
        <title>Shoot transcriptome of the giant reed, Arundo donax.</title>
        <authorList>
            <person name="Barrero R.A."/>
            <person name="Guerrero F.D."/>
            <person name="Moolhuijzen P."/>
            <person name="Goolsby J.A."/>
            <person name="Tidwell J."/>
            <person name="Bellgard S.E."/>
            <person name="Bellgard M.I."/>
        </authorList>
    </citation>
    <scope>NUCLEOTIDE SEQUENCE</scope>
    <source>
        <tissue evidence="8">Shoot tissue taken approximately 20 cm above the soil surface</tissue>
    </source>
</reference>
<dbReference type="Pfam" id="PF19584">
    <property type="entry name" value="MCAfunc"/>
    <property type="match status" value="1"/>
</dbReference>
<protein>
    <recommendedName>
        <fullName evidence="7">Protein kinase domain-containing protein</fullName>
    </recommendedName>
</protein>
<evidence type="ECO:0000256" key="6">
    <source>
        <dbReference type="RuleBase" id="RU000304"/>
    </source>
</evidence>
<dbReference type="EMBL" id="GBRH01261779">
    <property type="protein sequence ID" value="JAD36116.1"/>
    <property type="molecule type" value="Transcribed_RNA"/>
</dbReference>
<accession>A0A0A8ZBG1</accession>
<dbReference type="InterPro" id="IPR000719">
    <property type="entry name" value="Prot_kinase_dom"/>
</dbReference>
<evidence type="ECO:0000256" key="2">
    <source>
        <dbReference type="ARBA" id="ARBA00022741"/>
    </source>
</evidence>
<dbReference type="PANTHER" id="PTHR27006">
    <property type="entry name" value="PROMASTIGOTE SURFACE ANTIGEN PROTEIN PSA"/>
    <property type="match status" value="1"/>
</dbReference>
<dbReference type="FunFam" id="1.10.510.10:FF:000384">
    <property type="entry name" value="G-type lectin S-receptor-like serine/threonine-protein kinase"/>
    <property type="match status" value="1"/>
</dbReference>
<dbReference type="InterPro" id="IPR036537">
    <property type="entry name" value="Adaptor_Cbl_N_dom_sf"/>
</dbReference>
<evidence type="ECO:0000256" key="4">
    <source>
        <dbReference type="ARBA" id="ARBA00022840"/>
    </source>
</evidence>
<dbReference type="FunFam" id="3.30.200.20:FF:000466">
    <property type="entry name" value="Putative LRR receptor-like serine/threonine-protein kinase"/>
    <property type="match status" value="1"/>
</dbReference>
<feature type="domain" description="Protein kinase" evidence="7">
    <location>
        <begin position="176"/>
        <end position="464"/>
    </location>
</feature>
<keyword evidence="6" id="KW-0723">Serine/threonine-protein kinase</keyword>
<dbReference type="SMART" id="SM00220">
    <property type="entry name" value="S_TKc"/>
    <property type="match status" value="1"/>
</dbReference>
<keyword evidence="1" id="KW-0808">Transferase</keyword>
<keyword evidence="4 5" id="KW-0067">ATP-binding</keyword>
<proteinExistence type="inferred from homology"/>
<evidence type="ECO:0000256" key="5">
    <source>
        <dbReference type="PROSITE-ProRule" id="PRU10141"/>
    </source>
</evidence>
<dbReference type="PROSITE" id="PS00107">
    <property type="entry name" value="PROTEIN_KINASE_ATP"/>
    <property type="match status" value="1"/>
</dbReference>
<evidence type="ECO:0000256" key="1">
    <source>
        <dbReference type="ARBA" id="ARBA00022679"/>
    </source>
</evidence>
<evidence type="ECO:0000313" key="8">
    <source>
        <dbReference type="EMBL" id="JAD36116.1"/>
    </source>
</evidence>
<dbReference type="AlphaFoldDB" id="A0A0A8ZBG1"/>
<sequence>MMIMQSAQTVRHNKKTCQQLVHHVQIVGNLLKKLQNSEMMQQPEIRNGLNELEEILREAYMLVTSCQNNNYIYHLVMSGKQAEKFRVLQNRIASCLQVFPLISHIDTADRLDQILEIIRPTRSQAVKELPRLFTGCSSCDARTEVYHEVKRCSLQLCHAESFKFNLPQLVDATNNFAHENQIGQGSFGCVYKGQLHDGLEVAVKRCFEVPYLPNQLDVQDLEFQNEIRFLTKLQHTNIIKLLGYCIQGKERILVYEYMSNGSFDTFISGARTRRLYLDWPARSQIIKGIAEGLLYLHKHCGLHVIHGDLKPSNILLDSNMHPKISDFGLARMYNPDVDEESADHIVGSIGFTAPECRERRLFSVKSDVYGFGALLLEVISGNRCFLLASGESGDDHGFLNKRVWHLWRAGRLIKFVDSPPVDESERMEILRCIQIALLCVEENPTNRPTMQEVVLMLSCQSVALPTPQRPAYLRDEMVRAQS</sequence>
<dbReference type="GO" id="GO:0004674">
    <property type="term" value="F:protein serine/threonine kinase activity"/>
    <property type="evidence" value="ECO:0007669"/>
    <property type="project" value="UniProtKB-KW"/>
</dbReference>
<dbReference type="PANTHER" id="PTHR27006:SF614">
    <property type="entry name" value="PROTEIN KINASE DOMAIN-CONTAINING PROTEIN"/>
    <property type="match status" value="1"/>
</dbReference>
<dbReference type="CDD" id="cd14066">
    <property type="entry name" value="STKc_IRAK"/>
    <property type="match status" value="1"/>
</dbReference>